<sequence>MIIDYTKVEQIYLVCGKTDMRKSIDALAAIIQDQFNINVFDNCLFLFCGGSRNKYKALHWDGDGFLLLYKRIEGGVIQWPRTTQEVRNISQRELRWLLEGLTLEQPKAIQKVAPAAFC</sequence>
<protein>
    <submittedName>
        <fullName evidence="1">IS66 family insertion sequence element accessory protein TnpB</fullName>
    </submittedName>
</protein>
<keyword evidence="2" id="KW-1185">Reference proteome</keyword>
<comment type="caution">
    <text evidence="1">The sequence shown here is derived from an EMBL/GenBank/DDBJ whole genome shotgun (WGS) entry which is preliminary data.</text>
</comment>
<dbReference type="PANTHER" id="PTHR36455">
    <property type="match status" value="1"/>
</dbReference>
<evidence type="ECO:0000313" key="1">
    <source>
        <dbReference type="EMBL" id="MCZ0704623.1"/>
    </source>
</evidence>
<dbReference type="EMBL" id="JAPRAT010000049">
    <property type="protein sequence ID" value="MCZ0704623.1"/>
    <property type="molecule type" value="Genomic_DNA"/>
</dbReference>
<reference evidence="1" key="1">
    <citation type="submission" date="2022-11" db="EMBL/GenBank/DDBJ databases">
        <title>WGS of Natronobacillus azotifigens 24KS-1, an anaerobic diazotrophic haloalkaliphile from soda-rich habitats.</title>
        <authorList>
            <person name="Sorokin D.Y."/>
            <person name="Merkel A.Y."/>
        </authorList>
    </citation>
    <scope>NUCLEOTIDE SEQUENCE</scope>
    <source>
        <strain evidence="1">24KS-1</strain>
    </source>
</reference>
<dbReference type="Pfam" id="PF05717">
    <property type="entry name" value="TnpB_IS66"/>
    <property type="match status" value="1"/>
</dbReference>
<name>A0A9J6RGC7_9BACI</name>
<dbReference type="Proteomes" id="UP001084197">
    <property type="component" value="Unassembled WGS sequence"/>
</dbReference>
<proteinExistence type="predicted"/>
<evidence type="ECO:0000313" key="2">
    <source>
        <dbReference type="Proteomes" id="UP001084197"/>
    </source>
</evidence>
<gene>
    <name evidence="1" type="primary">tnpB</name>
    <name evidence="1" type="ORF">OWO01_15540</name>
</gene>
<dbReference type="AlphaFoldDB" id="A0A9J6RGC7"/>
<dbReference type="RefSeq" id="WP_268781399.1">
    <property type="nucleotide sequence ID" value="NZ_JAPRAT010000049.1"/>
</dbReference>
<organism evidence="1 2">
    <name type="scientific">Natronobacillus azotifigens</name>
    <dbReference type="NCBI Taxonomy" id="472978"/>
    <lineage>
        <taxon>Bacteria</taxon>
        <taxon>Bacillati</taxon>
        <taxon>Bacillota</taxon>
        <taxon>Bacilli</taxon>
        <taxon>Bacillales</taxon>
        <taxon>Bacillaceae</taxon>
        <taxon>Natronobacillus</taxon>
    </lineage>
</organism>
<dbReference type="InterPro" id="IPR008878">
    <property type="entry name" value="Transposase_IS66_Orf2"/>
</dbReference>
<dbReference type="NCBIfam" id="NF033819">
    <property type="entry name" value="IS66_TnpB"/>
    <property type="match status" value="1"/>
</dbReference>
<accession>A0A9J6RGC7</accession>
<dbReference type="PANTHER" id="PTHR36455:SF1">
    <property type="entry name" value="BLR8292 PROTEIN"/>
    <property type="match status" value="1"/>
</dbReference>